<evidence type="ECO:0000256" key="3">
    <source>
        <dbReference type="ARBA" id="ARBA00022771"/>
    </source>
</evidence>
<dbReference type="FunFam" id="2.10.230.10:FF:000001">
    <property type="entry name" value="DnaJ subfamily A member 2"/>
    <property type="match status" value="1"/>
</dbReference>
<name>A0A9K3D5Y3_9EUKA</name>
<dbReference type="PROSITE" id="PS00636">
    <property type="entry name" value="DNAJ_1"/>
    <property type="match status" value="1"/>
</dbReference>
<evidence type="ECO:0000256" key="2">
    <source>
        <dbReference type="ARBA" id="ARBA00022737"/>
    </source>
</evidence>
<keyword evidence="9" id="KW-1185">Reference proteome</keyword>
<dbReference type="GO" id="GO:0051082">
    <property type="term" value="F:unfolded protein binding"/>
    <property type="evidence" value="ECO:0007669"/>
    <property type="project" value="InterPro"/>
</dbReference>
<dbReference type="GO" id="GO:0006457">
    <property type="term" value="P:protein folding"/>
    <property type="evidence" value="ECO:0007669"/>
    <property type="project" value="InterPro"/>
</dbReference>
<dbReference type="SMART" id="SM00271">
    <property type="entry name" value="DnaJ"/>
    <property type="match status" value="1"/>
</dbReference>
<keyword evidence="1 5" id="KW-0479">Metal-binding</keyword>
<dbReference type="Gene3D" id="1.10.287.110">
    <property type="entry name" value="DnaJ domain"/>
    <property type="match status" value="1"/>
</dbReference>
<evidence type="ECO:0000313" key="8">
    <source>
        <dbReference type="EMBL" id="GIQ89733.1"/>
    </source>
</evidence>
<dbReference type="Gene3D" id="2.60.260.20">
    <property type="entry name" value="Urease metallochaperone UreE, N-terminal domain"/>
    <property type="match status" value="1"/>
</dbReference>
<accession>A0A9K3D5Y3</accession>
<dbReference type="PROSITE" id="PS51188">
    <property type="entry name" value="ZF_CR"/>
    <property type="match status" value="1"/>
</dbReference>
<dbReference type="InterPro" id="IPR036410">
    <property type="entry name" value="HSP_DnaJ_Cys-rich_dom_sf"/>
</dbReference>
<dbReference type="GO" id="GO:0008270">
    <property type="term" value="F:zinc ion binding"/>
    <property type="evidence" value="ECO:0007669"/>
    <property type="project" value="UniProtKB-KW"/>
</dbReference>
<dbReference type="PROSITE" id="PS50076">
    <property type="entry name" value="DNAJ_2"/>
    <property type="match status" value="1"/>
</dbReference>
<evidence type="ECO:0000259" key="6">
    <source>
        <dbReference type="PROSITE" id="PS50076"/>
    </source>
</evidence>
<keyword evidence="2" id="KW-0677">Repeat</keyword>
<dbReference type="SUPFAM" id="SSF57938">
    <property type="entry name" value="DnaJ/Hsp40 cysteine-rich domain"/>
    <property type="match status" value="1"/>
</dbReference>
<dbReference type="InterPro" id="IPR044713">
    <property type="entry name" value="DNJA1/2-like"/>
</dbReference>
<feature type="domain" description="J" evidence="6">
    <location>
        <begin position="6"/>
        <end position="68"/>
    </location>
</feature>
<dbReference type="GO" id="GO:0030544">
    <property type="term" value="F:Hsp70 protein binding"/>
    <property type="evidence" value="ECO:0007669"/>
    <property type="project" value="InterPro"/>
</dbReference>
<protein>
    <recommendedName>
        <fullName evidence="10">J domain-containing protein</fullName>
    </recommendedName>
</protein>
<dbReference type="InterPro" id="IPR001305">
    <property type="entry name" value="HSP_DnaJ_Cys-rich_dom"/>
</dbReference>
<dbReference type="FunFam" id="1.10.287.110:FF:000041">
    <property type="entry name" value="Chaperone protein DNAj, putative"/>
    <property type="match status" value="1"/>
</dbReference>
<dbReference type="Pfam" id="PF00226">
    <property type="entry name" value="DnaJ"/>
    <property type="match status" value="1"/>
</dbReference>
<dbReference type="CDD" id="cd10719">
    <property type="entry name" value="DnaJ_zf"/>
    <property type="match status" value="1"/>
</dbReference>
<dbReference type="PANTHER" id="PTHR43888">
    <property type="entry name" value="DNAJ-LIKE-2, ISOFORM A-RELATED"/>
    <property type="match status" value="1"/>
</dbReference>
<evidence type="ECO:0000256" key="1">
    <source>
        <dbReference type="ARBA" id="ARBA00022723"/>
    </source>
</evidence>
<sequence>MVRDTKLYDLLGVAPGSSDRDIKKAYRKLALKYHPDRNPGHEDEFKKVSAAYEVLSDEEKRKMYDEYGEDGLKGGMGGMDGGSIFDVLFGGMGGMGGGRRRGPTGPRKGRDAVREMAVGLEDFYNGRTRRLAISRSRKCSGCDGSGGTKPGAAHSCDTCHGQGVRVVVQRMGMMVQQMQMKCDVCSGT</sequence>
<evidence type="ECO:0008006" key="10">
    <source>
        <dbReference type="Google" id="ProtNLM"/>
    </source>
</evidence>
<comment type="caution">
    <text evidence="8">The sequence shown here is derived from an EMBL/GenBank/DDBJ whole genome shotgun (WGS) entry which is preliminary data.</text>
</comment>
<dbReference type="EMBL" id="BDIP01005368">
    <property type="protein sequence ID" value="GIQ89733.1"/>
    <property type="molecule type" value="Genomic_DNA"/>
</dbReference>
<proteinExistence type="predicted"/>
<dbReference type="InterPro" id="IPR018253">
    <property type="entry name" value="DnaJ_domain_CS"/>
</dbReference>
<dbReference type="OrthoDB" id="10250354at2759"/>
<keyword evidence="4 5" id="KW-0862">Zinc</keyword>
<dbReference type="InterPro" id="IPR036869">
    <property type="entry name" value="J_dom_sf"/>
</dbReference>
<dbReference type="AlphaFoldDB" id="A0A9K3D5Y3"/>
<dbReference type="CDD" id="cd06257">
    <property type="entry name" value="DnaJ"/>
    <property type="match status" value="1"/>
</dbReference>
<evidence type="ECO:0000313" key="9">
    <source>
        <dbReference type="Proteomes" id="UP000265618"/>
    </source>
</evidence>
<evidence type="ECO:0000259" key="7">
    <source>
        <dbReference type="PROSITE" id="PS51188"/>
    </source>
</evidence>
<organism evidence="8 9">
    <name type="scientific">Kipferlia bialata</name>
    <dbReference type="NCBI Taxonomy" id="797122"/>
    <lineage>
        <taxon>Eukaryota</taxon>
        <taxon>Metamonada</taxon>
        <taxon>Carpediemonas-like organisms</taxon>
        <taxon>Kipferlia</taxon>
    </lineage>
</organism>
<dbReference type="Pfam" id="PF00684">
    <property type="entry name" value="DnaJ_CXXCXGXG"/>
    <property type="match status" value="1"/>
</dbReference>
<dbReference type="InterPro" id="IPR001623">
    <property type="entry name" value="DnaJ_domain"/>
</dbReference>
<reference evidence="8 9" key="1">
    <citation type="journal article" date="2018" name="PLoS ONE">
        <title>The draft genome of Kipferlia bialata reveals reductive genome evolution in fornicate parasites.</title>
        <authorList>
            <person name="Tanifuji G."/>
            <person name="Takabayashi S."/>
            <person name="Kume K."/>
            <person name="Takagi M."/>
            <person name="Nakayama T."/>
            <person name="Kamikawa R."/>
            <person name="Inagaki Y."/>
            <person name="Hashimoto T."/>
        </authorList>
    </citation>
    <scope>NUCLEOTIDE SEQUENCE [LARGE SCALE GENOMIC DNA]</scope>
    <source>
        <strain evidence="8">NY0173</strain>
    </source>
</reference>
<dbReference type="Gene3D" id="2.10.230.10">
    <property type="entry name" value="Heat shock protein DnaJ, cysteine-rich domain"/>
    <property type="match status" value="1"/>
</dbReference>
<feature type="non-terminal residue" evidence="8">
    <location>
        <position position="1"/>
    </location>
</feature>
<feature type="zinc finger region" description="CR-type" evidence="5">
    <location>
        <begin position="126"/>
        <end position="188"/>
    </location>
</feature>
<feature type="domain" description="CR-type" evidence="7">
    <location>
        <begin position="126"/>
        <end position="188"/>
    </location>
</feature>
<evidence type="ECO:0000256" key="5">
    <source>
        <dbReference type="PROSITE-ProRule" id="PRU00546"/>
    </source>
</evidence>
<dbReference type="SUPFAM" id="SSF46565">
    <property type="entry name" value="Chaperone J-domain"/>
    <property type="match status" value="1"/>
</dbReference>
<evidence type="ECO:0000256" key="4">
    <source>
        <dbReference type="ARBA" id="ARBA00022833"/>
    </source>
</evidence>
<gene>
    <name evidence="8" type="ORF">KIPB_012285</name>
</gene>
<dbReference type="PRINTS" id="PR00625">
    <property type="entry name" value="JDOMAIN"/>
</dbReference>
<dbReference type="Proteomes" id="UP000265618">
    <property type="component" value="Unassembled WGS sequence"/>
</dbReference>
<keyword evidence="3 5" id="KW-0863">Zinc-finger</keyword>